<evidence type="ECO:0000313" key="2">
    <source>
        <dbReference type="EMBL" id="GFR48052.1"/>
    </source>
</evidence>
<reference evidence="2 3" key="1">
    <citation type="journal article" date="2021" name="Sci. Rep.">
        <title>Genome sequencing of the multicellular alga Astrephomene provides insights into convergent evolution of germ-soma differentiation.</title>
        <authorList>
            <person name="Yamashita S."/>
            <person name="Yamamoto K."/>
            <person name="Matsuzaki R."/>
            <person name="Suzuki S."/>
            <person name="Yamaguchi H."/>
            <person name="Hirooka S."/>
            <person name="Minakuchi Y."/>
            <person name="Miyagishima S."/>
            <person name="Kawachi M."/>
            <person name="Toyoda A."/>
            <person name="Nozaki H."/>
        </authorList>
    </citation>
    <scope>NUCLEOTIDE SEQUENCE [LARGE SCALE GENOMIC DNA]</scope>
    <source>
        <strain evidence="2 3">NIES-4017</strain>
    </source>
</reference>
<sequence>MRPLACPFRAVSKPTYQRGCCCSYPPFHLPPAQTHSIKTGAIPSSREANGSLLSGPDHVSGASPSDVSHTPSKAIESTATSHAAGDVSEYSSRLDDAGGDGGDAGGSGGDGRGDMRGPGGSGGPGDSPPLPQYPLWLRVWLIACGAVYLLLLRPRLFSEREERRRQAEREVAQYDKYEEDWSRLLAKFAESQDAAAEKEEQQAGSGRGKAKRRTQRSAAVPPDDLSTSLLRQVGKEPKERGGSQDLHAASLGTATATGGVYKSASRN</sequence>
<gene>
    <name evidence="2" type="ORF">Agub_g9886</name>
</gene>
<feature type="compositionally biased region" description="Basic and acidic residues" evidence="1">
    <location>
        <begin position="233"/>
        <end position="242"/>
    </location>
</feature>
<feature type="region of interest" description="Disordered" evidence="1">
    <location>
        <begin position="42"/>
        <end position="127"/>
    </location>
</feature>
<feature type="compositionally biased region" description="Polar residues" evidence="1">
    <location>
        <begin position="62"/>
        <end position="81"/>
    </location>
</feature>
<organism evidence="2 3">
    <name type="scientific">Astrephomene gubernaculifera</name>
    <dbReference type="NCBI Taxonomy" id="47775"/>
    <lineage>
        <taxon>Eukaryota</taxon>
        <taxon>Viridiplantae</taxon>
        <taxon>Chlorophyta</taxon>
        <taxon>core chlorophytes</taxon>
        <taxon>Chlorophyceae</taxon>
        <taxon>CS clade</taxon>
        <taxon>Chlamydomonadales</taxon>
        <taxon>Astrephomenaceae</taxon>
        <taxon>Astrephomene</taxon>
    </lineage>
</organism>
<feature type="compositionally biased region" description="Low complexity" evidence="1">
    <location>
        <begin position="248"/>
        <end position="259"/>
    </location>
</feature>
<protein>
    <submittedName>
        <fullName evidence="2">Uncharacterized protein</fullName>
    </submittedName>
</protein>
<keyword evidence="3" id="KW-1185">Reference proteome</keyword>
<comment type="caution">
    <text evidence="2">The sequence shown here is derived from an EMBL/GenBank/DDBJ whole genome shotgun (WGS) entry which is preliminary data.</text>
</comment>
<dbReference type="Proteomes" id="UP001054857">
    <property type="component" value="Unassembled WGS sequence"/>
</dbReference>
<dbReference type="EMBL" id="BMAR01000021">
    <property type="protein sequence ID" value="GFR48052.1"/>
    <property type="molecule type" value="Genomic_DNA"/>
</dbReference>
<name>A0AAD3HPI2_9CHLO</name>
<evidence type="ECO:0000313" key="3">
    <source>
        <dbReference type="Proteomes" id="UP001054857"/>
    </source>
</evidence>
<dbReference type="AlphaFoldDB" id="A0AAD3HPI2"/>
<accession>A0AAD3HPI2</accession>
<feature type="region of interest" description="Disordered" evidence="1">
    <location>
        <begin position="192"/>
        <end position="267"/>
    </location>
</feature>
<evidence type="ECO:0000256" key="1">
    <source>
        <dbReference type="SAM" id="MobiDB-lite"/>
    </source>
</evidence>
<feature type="compositionally biased region" description="Gly residues" evidence="1">
    <location>
        <begin position="99"/>
        <end position="125"/>
    </location>
</feature>
<proteinExistence type="predicted"/>